<feature type="transmembrane region" description="Helical" evidence="2">
    <location>
        <begin position="304"/>
        <end position="324"/>
    </location>
</feature>
<evidence type="ECO:0000256" key="2">
    <source>
        <dbReference type="SAM" id="Phobius"/>
    </source>
</evidence>
<keyword evidence="2" id="KW-1133">Transmembrane helix</keyword>
<feature type="transmembrane region" description="Helical" evidence="2">
    <location>
        <begin position="336"/>
        <end position="354"/>
    </location>
</feature>
<dbReference type="PANTHER" id="PTHR43685">
    <property type="entry name" value="GLYCOSYLTRANSFERASE"/>
    <property type="match status" value="1"/>
</dbReference>
<dbReference type="AlphaFoldDB" id="A0A4Q4ZIP1"/>
<feature type="domain" description="Glycosyltransferase 2-like" evidence="3">
    <location>
        <begin position="40"/>
        <end position="203"/>
    </location>
</feature>
<dbReference type="InterPro" id="IPR050834">
    <property type="entry name" value="Glycosyltransf_2"/>
</dbReference>
<evidence type="ECO:0000256" key="1">
    <source>
        <dbReference type="SAM" id="MobiDB-lite"/>
    </source>
</evidence>
<dbReference type="GO" id="GO:0016740">
    <property type="term" value="F:transferase activity"/>
    <property type="evidence" value="ECO:0007669"/>
    <property type="project" value="UniProtKB-KW"/>
</dbReference>
<feature type="compositionally biased region" description="Gly residues" evidence="1">
    <location>
        <begin position="1"/>
        <end position="10"/>
    </location>
</feature>
<dbReference type="InterPro" id="IPR001173">
    <property type="entry name" value="Glyco_trans_2-like"/>
</dbReference>
<organism evidence="4 5">
    <name type="scientific">Nocardioides guangzhouensis</name>
    <dbReference type="NCBI Taxonomy" id="2497878"/>
    <lineage>
        <taxon>Bacteria</taxon>
        <taxon>Bacillati</taxon>
        <taxon>Actinomycetota</taxon>
        <taxon>Actinomycetes</taxon>
        <taxon>Propionibacteriales</taxon>
        <taxon>Nocardioidaceae</taxon>
        <taxon>Nocardioides</taxon>
    </lineage>
</organism>
<evidence type="ECO:0000259" key="3">
    <source>
        <dbReference type="Pfam" id="PF00535"/>
    </source>
</evidence>
<evidence type="ECO:0000313" key="4">
    <source>
        <dbReference type="EMBL" id="RYP87775.1"/>
    </source>
</evidence>
<feature type="region of interest" description="Disordered" evidence="1">
    <location>
        <begin position="1"/>
        <end position="33"/>
    </location>
</feature>
<dbReference type="EMBL" id="SDKM01000005">
    <property type="protein sequence ID" value="RYP87775.1"/>
    <property type="molecule type" value="Genomic_DNA"/>
</dbReference>
<sequence>MALRLPGGGVSTVLPEPESRPAAGPAATGAAGPRVATPVSVVMPVLNEERYLEQSVRRVLDQHYAGRVEVVLAVGPSRDRTLEIARRLAATDRRVRVLPNPTGRTPEALNLAVRASRHPYVVRVDAHGLLPPGYLTEVVRLLEATGAANVGGMMRVEGDNAFGHAVARAMSSPLGIGGSKFHVGGEPGPARTVYLGAFRREALVRLGGFDEHFRRAQDWELNYRLRRAGETVWFTPHLAVTYRPRRTLRALARQFHASGRWRRQIVDHHPETASFRYLAAPVATAGIVLGVLLGLGALVSGWAWLHVGWLAPAGYLAGLLGACLSMGRGLAARSWLWLPVVTATMHLSWGSGFLRNIRR</sequence>
<comment type="caution">
    <text evidence="4">The sequence shown here is derived from an EMBL/GenBank/DDBJ whole genome shotgun (WGS) entry which is preliminary data.</text>
</comment>
<dbReference type="Proteomes" id="UP000295198">
    <property type="component" value="Unassembled WGS sequence"/>
</dbReference>
<keyword evidence="5" id="KW-1185">Reference proteome</keyword>
<dbReference type="OrthoDB" id="1757142at2"/>
<accession>A0A4Q4ZIP1</accession>
<proteinExistence type="predicted"/>
<feature type="transmembrane region" description="Helical" evidence="2">
    <location>
        <begin position="277"/>
        <end position="298"/>
    </location>
</feature>
<keyword evidence="2" id="KW-0472">Membrane</keyword>
<dbReference type="PANTHER" id="PTHR43685:SF2">
    <property type="entry name" value="GLYCOSYLTRANSFERASE 2-LIKE DOMAIN-CONTAINING PROTEIN"/>
    <property type="match status" value="1"/>
</dbReference>
<protein>
    <submittedName>
        <fullName evidence="4">Glycosyltransferase family 2 protein</fullName>
    </submittedName>
</protein>
<name>A0A4Q4ZIP1_9ACTN</name>
<gene>
    <name evidence="4" type="ORF">EKO23_05150</name>
</gene>
<dbReference type="Gene3D" id="3.90.550.10">
    <property type="entry name" value="Spore Coat Polysaccharide Biosynthesis Protein SpsA, Chain A"/>
    <property type="match status" value="1"/>
</dbReference>
<evidence type="ECO:0000313" key="5">
    <source>
        <dbReference type="Proteomes" id="UP000295198"/>
    </source>
</evidence>
<dbReference type="SUPFAM" id="SSF53448">
    <property type="entry name" value="Nucleotide-diphospho-sugar transferases"/>
    <property type="match status" value="1"/>
</dbReference>
<dbReference type="InterPro" id="IPR029044">
    <property type="entry name" value="Nucleotide-diphossugar_trans"/>
</dbReference>
<keyword evidence="4" id="KW-0808">Transferase</keyword>
<reference evidence="4 5" key="1">
    <citation type="submission" date="2019-01" db="EMBL/GenBank/DDBJ databases">
        <title>Nocardioides guangzhouensis sp. nov., an actinobacterium isolated from soil.</title>
        <authorList>
            <person name="Fu Y."/>
            <person name="Cai Y."/>
            <person name="Lin Z."/>
            <person name="Chen P."/>
        </authorList>
    </citation>
    <scope>NUCLEOTIDE SEQUENCE [LARGE SCALE GENOMIC DNA]</scope>
    <source>
        <strain evidence="4 5">130</strain>
    </source>
</reference>
<keyword evidence="2" id="KW-0812">Transmembrane</keyword>
<dbReference type="Pfam" id="PF00535">
    <property type="entry name" value="Glycos_transf_2"/>
    <property type="match status" value="1"/>
</dbReference>
<feature type="compositionally biased region" description="Low complexity" evidence="1">
    <location>
        <begin position="20"/>
        <end position="33"/>
    </location>
</feature>
<dbReference type="CDD" id="cd02525">
    <property type="entry name" value="Succinoglycan_BP_ExoA"/>
    <property type="match status" value="1"/>
</dbReference>